<dbReference type="RefSeq" id="WP_342020210.1">
    <property type="nucleotide sequence ID" value="NZ_JBBYAK010000001.1"/>
</dbReference>
<feature type="transmembrane region" description="Helical" evidence="8">
    <location>
        <begin position="76"/>
        <end position="94"/>
    </location>
</feature>
<evidence type="ECO:0000313" key="10">
    <source>
        <dbReference type="EMBL" id="MEL3957528.1"/>
    </source>
</evidence>
<evidence type="ECO:0000256" key="5">
    <source>
        <dbReference type="ARBA" id="ARBA00022692"/>
    </source>
</evidence>
<dbReference type="PANTHER" id="PTHR22911:SF137">
    <property type="entry name" value="SOLUTE CARRIER FAMILY 35 MEMBER G2-RELATED"/>
    <property type="match status" value="1"/>
</dbReference>
<evidence type="ECO:0000259" key="9">
    <source>
        <dbReference type="Pfam" id="PF00892"/>
    </source>
</evidence>
<feature type="transmembrane region" description="Helical" evidence="8">
    <location>
        <begin position="106"/>
        <end position="123"/>
    </location>
</feature>
<keyword evidence="3" id="KW-0813">Transport</keyword>
<comment type="similarity">
    <text evidence="2">Belongs to the EamA transporter family.</text>
</comment>
<dbReference type="NCBIfam" id="TIGR00688">
    <property type="entry name" value="rarD"/>
    <property type="match status" value="1"/>
</dbReference>
<feature type="transmembrane region" description="Helical" evidence="8">
    <location>
        <begin position="130"/>
        <end position="147"/>
    </location>
</feature>
<feature type="transmembrane region" description="Helical" evidence="8">
    <location>
        <begin position="38"/>
        <end position="56"/>
    </location>
</feature>
<dbReference type="PANTHER" id="PTHR22911">
    <property type="entry name" value="ACYL-MALONYL CONDENSING ENZYME-RELATED"/>
    <property type="match status" value="1"/>
</dbReference>
<feature type="transmembrane region" description="Helical" evidence="8">
    <location>
        <begin position="181"/>
        <end position="201"/>
    </location>
</feature>
<comment type="caution">
    <text evidence="10">The sequence shown here is derived from an EMBL/GenBank/DDBJ whole genome shotgun (WGS) entry which is preliminary data.</text>
</comment>
<keyword evidence="7 8" id="KW-0472">Membrane</keyword>
<sequence>MERDNAIGISFTAGSYLLWGILPIYWKFLSGVPALEILAHRVIWSFCFVLIIVIILKRKLLKSFFQVQMSKKKTWIGLFIASLFISINWLTYIFAVNANHIVEASLGYYINPLISVLLGVFVLREKINVLHAVSFAIAGIGVIYMTITFGKFPWIALLLAFSFGFYGLSKKLIKVDSILGLLLETLFVFPFAFLFLVYITMNGRESFLTGSPKIDLFLLGSGIATALPLLLFGIGAQKIPLYMVGFFQYITPTISLLLGVLMYNEPFTKDHAITFTCIWLAIVIFTVSNIHQGLRKRKVTTAPVVRGVSKRQRCVLVKTERTKNKSLHLFAVQASYWLFQVIKILDIAKKNHD</sequence>
<accession>A0ABU9JYC3</accession>
<gene>
    <name evidence="10" type="primary">rarD</name>
    <name evidence="10" type="ORF">NST17_10010</name>
</gene>
<evidence type="ECO:0000256" key="8">
    <source>
        <dbReference type="SAM" id="Phobius"/>
    </source>
</evidence>
<dbReference type="Pfam" id="PF00892">
    <property type="entry name" value="EamA"/>
    <property type="match status" value="2"/>
</dbReference>
<reference evidence="10 11" key="1">
    <citation type="submission" date="2024-03" db="EMBL/GenBank/DDBJ databases">
        <title>Bacilli Hybrid Assemblies.</title>
        <authorList>
            <person name="Kovac J."/>
        </authorList>
    </citation>
    <scope>NUCLEOTIDE SEQUENCE [LARGE SCALE GENOMIC DNA]</scope>
    <source>
        <strain evidence="10 11">FSL M8-0022</strain>
    </source>
</reference>
<keyword evidence="4" id="KW-1003">Cell membrane</keyword>
<evidence type="ECO:0000256" key="2">
    <source>
        <dbReference type="ARBA" id="ARBA00007362"/>
    </source>
</evidence>
<evidence type="ECO:0000256" key="1">
    <source>
        <dbReference type="ARBA" id="ARBA00004651"/>
    </source>
</evidence>
<dbReference type="EMBL" id="JBBYAK010000001">
    <property type="protein sequence ID" value="MEL3957528.1"/>
    <property type="molecule type" value="Genomic_DNA"/>
</dbReference>
<feature type="transmembrane region" description="Helical" evidence="8">
    <location>
        <begin position="241"/>
        <end position="260"/>
    </location>
</feature>
<dbReference type="SUPFAM" id="SSF103481">
    <property type="entry name" value="Multidrug resistance efflux transporter EmrE"/>
    <property type="match status" value="2"/>
</dbReference>
<evidence type="ECO:0000256" key="4">
    <source>
        <dbReference type="ARBA" id="ARBA00022475"/>
    </source>
</evidence>
<feature type="transmembrane region" description="Helical" evidence="8">
    <location>
        <begin position="153"/>
        <end position="169"/>
    </location>
</feature>
<evidence type="ECO:0000256" key="7">
    <source>
        <dbReference type="ARBA" id="ARBA00023136"/>
    </source>
</evidence>
<keyword evidence="11" id="KW-1185">Reference proteome</keyword>
<comment type="subcellular location">
    <subcellularLocation>
        <location evidence="1">Cell membrane</location>
        <topology evidence="1">Multi-pass membrane protein</topology>
    </subcellularLocation>
</comment>
<feature type="transmembrane region" description="Helical" evidence="8">
    <location>
        <begin position="7"/>
        <end position="26"/>
    </location>
</feature>
<organism evidence="10 11">
    <name type="scientific">Caldifermentibacillus hisashii</name>
    <dbReference type="NCBI Taxonomy" id="996558"/>
    <lineage>
        <taxon>Bacteria</taxon>
        <taxon>Bacillati</taxon>
        <taxon>Bacillota</taxon>
        <taxon>Bacilli</taxon>
        <taxon>Bacillales</taxon>
        <taxon>Bacillaceae</taxon>
        <taxon>Caldifermentibacillus</taxon>
    </lineage>
</organism>
<evidence type="ECO:0000256" key="6">
    <source>
        <dbReference type="ARBA" id="ARBA00022989"/>
    </source>
</evidence>
<proteinExistence type="inferred from homology"/>
<feature type="domain" description="EamA" evidence="9">
    <location>
        <begin position="7"/>
        <end position="146"/>
    </location>
</feature>
<name>A0ABU9JYC3_9BACI</name>
<evidence type="ECO:0000313" key="11">
    <source>
        <dbReference type="Proteomes" id="UP001459714"/>
    </source>
</evidence>
<dbReference type="Proteomes" id="UP001459714">
    <property type="component" value="Unassembled WGS sequence"/>
</dbReference>
<feature type="domain" description="EamA" evidence="9">
    <location>
        <begin position="155"/>
        <end position="286"/>
    </location>
</feature>
<dbReference type="InterPro" id="IPR000620">
    <property type="entry name" value="EamA_dom"/>
</dbReference>
<dbReference type="InterPro" id="IPR004626">
    <property type="entry name" value="RarD"/>
</dbReference>
<keyword evidence="5 8" id="KW-0812">Transmembrane</keyword>
<feature type="transmembrane region" description="Helical" evidence="8">
    <location>
        <begin position="216"/>
        <end position="234"/>
    </location>
</feature>
<protein>
    <submittedName>
        <fullName evidence="10">EamA family transporter RarD</fullName>
    </submittedName>
</protein>
<keyword evidence="6 8" id="KW-1133">Transmembrane helix</keyword>
<dbReference type="InterPro" id="IPR037185">
    <property type="entry name" value="EmrE-like"/>
</dbReference>
<evidence type="ECO:0000256" key="3">
    <source>
        <dbReference type="ARBA" id="ARBA00022448"/>
    </source>
</evidence>
<feature type="transmembrane region" description="Helical" evidence="8">
    <location>
        <begin position="272"/>
        <end position="290"/>
    </location>
</feature>